<dbReference type="InterPro" id="IPR001138">
    <property type="entry name" value="Zn2Cys6_DnaBD"/>
</dbReference>
<evidence type="ECO:0000256" key="6">
    <source>
        <dbReference type="ARBA" id="ARBA00023242"/>
    </source>
</evidence>
<dbReference type="InterPro" id="IPR036864">
    <property type="entry name" value="Zn2-C6_fun-type_DNA-bd_sf"/>
</dbReference>
<accession>A0ABQ6WAB5</accession>
<evidence type="ECO:0000256" key="2">
    <source>
        <dbReference type="ARBA" id="ARBA00022833"/>
    </source>
</evidence>
<dbReference type="EMBL" id="ML735804">
    <property type="protein sequence ID" value="KAE8413553.1"/>
    <property type="molecule type" value="Genomic_DNA"/>
</dbReference>
<evidence type="ECO:0000256" key="1">
    <source>
        <dbReference type="ARBA" id="ARBA00022723"/>
    </source>
</evidence>
<dbReference type="InterPro" id="IPR052360">
    <property type="entry name" value="Transcr_Regulatory_Proteins"/>
</dbReference>
<dbReference type="PROSITE" id="PS50048">
    <property type="entry name" value="ZN2_CY6_FUNGAL_2"/>
    <property type="match status" value="1"/>
</dbReference>
<dbReference type="PANTHER" id="PTHR36206">
    <property type="entry name" value="ASPERCRYPTIN BIOSYNTHESIS CLUSTER-SPECIFIC TRANSCRIPTION REGULATOR ATNN-RELATED"/>
    <property type="match status" value="1"/>
</dbReference>
<dbReference type="PROSITE" id="PS00463">
    <property type="entry name" value="ZN2_CY6_FUNGAL_1"/>
    <property type="match status" value="1"/>
</dbReference>
<keyword evidence="5" id="KW-0804">Transcription</keyword>
<dbReference type="Pfam" id="PF00172">
    <property type="entry name" value="Zn_clus"/>
    <property type="match status" value="1"/>
</dbReference>
<dbReference type="CDD" id="cd00067">
    <property type="entry name" value="GAL4"/>
    <property type="match status" value="1"/>
</dbReference>
<keyword evidence="3" id="KW-0805">Transcription regulation</keyword>
<evidence type="ECO:0000256" key="5">
    <source>
        <dbReference type="ARBA" id="ARBA00023163"/>
    </source>
</evidence>
<dbReference type="SMART" id="SM00066">
    <property type="entry name" value="GAL4"/>
    <property type="match status" value="1"/>
</dbReference>
<keyword evidence="1" id="KW-0479">Metal-binding</keyword>
<dbReference type="PANTHER" id="PTHR36206:SF12">
    <property type="entry name" value="ASPERCRYPTIN BIOSYNTHESIS CLUSTER-SPECIFIC TRANSCRIPTION REGULATOR ATNN-RELATED"/>
    <property type="match status" value="1"/>
</dbReference>
<keyword evidence="9" id="KW-1185">Reference proteome</keyword>
<reference evidence="8 9" key="1">
    <citation type="submission" date="2019-04" db="EMBL/GenBank/DDBJ databases">
        <authorList>
            <consortium name="DOE Joint Genome Institute"/>
            <person name="Mondo S."/>
            <person name="Kjaerbolling I."/>
            <person name="Vesth T."/>
            <person name="Frisvad J.C."/>
            <person name="Nybo J.L."/>
            <person name="Theobald S."/>
            <person name="Kildgaard S."/>
            <person name="Isbrandt T."/>
            <person name="Kuo A."/>
            <person name="Sato A."/>
            <person name="Lyhne E.K."/>
            <person name="Kogle M.E."/>
            <person name="Wiebenga A."/>
            <person name="Kun R.S."/>
            <person name="Lubbers R.J."/>
            <person name="Makela M.R."/>
            <person name="Barry K."/>
            <person name="Chovatia M."/>
            <person name="Clum A."/>
            <person name="Daum C."/>
            <person name="Haridas S."/>
            <person name="He G."/>
            <person name="LaButti K."/>
            <person name="Lipzen A."/>
            <person name="Riley R."/>
            <person name="Salamov A."/>
            <person name="Simmons B.A."/>
            <person name="Magnuson J.K."/>
            <person name="Henrissat B."/>
            <person name="Mortensen U.H."/>
            <person name="Larsen T.O."/>
            <person name="Devries R.P."/>
            <person name="Grigoriev I.V."/>
            <person name="Machida M."/>
            <person name="Baker S.E."/>
            <person name="Andersen M.R."/>
            <person name="Cantor M.N."/>
            <person name="Hua S.X."/>
        </authorList>
    </citation>
    <scope>NUCLEOTIDE SEQUENCE [LARGE SCALE GENOMIC DNA]</scope>
    <source>
        <strain evidence="8 9">CBS 117616</strain>
    </source>
</reference>
<evidence type="ECO:0000313" key="9">
    <source>
        <dbReference type="Proteomes" id="UP000325395"/>
    </source>
</evidence>
<proteinExistence type="predicted"/>
<gene>
    <name evidence="8" type="ORF">BDV36DRAFT_268138</name>
</gene>
<evidence type="ECO:0000256" key="4">
    <source>
        <dbReference type="ARBA" id="ARBA00023125"/>
    </source>
</evidence>
<keyword evidence="6" id="KW-0539">Nucleus</keyword>
<dbReference type="Gene3D" id="4.10.240.10">
    <property type="entry name" value="Zn(2)-C6 fungal-type DNA-binding domain"/>
    <property type="match status" value="1"/>
</dbReference>
<protein>
    <recommendedName>
        <fullName evidence="7">Zn(2)-C6 fungal-type domain-containing protein</fullName>
    </recommendedName>
</protein>
<dbReference type="SUPFAM" id="SSF57701">
    <property type="entry name" value="Zn2/Cys6 DNA-binding domain"/>
    <property type="match status" value="1"/>
</dbReference>
<dbReference type="Proteomes" id="UP000325395">
    <property type="component" value="Unassembled WGS sequence"/>
</dbReference>
<keyword evidence="2" id="KW-0862">Zinc</keyword>
<keyword evidence="4" id="KW-0238">DNA-binding</keyword>
<organism evidence="8 9">
    <name type="scientific">Aspergillus pseudocaelatus</name>
    <dbReference type="NCBI Taxonomy" id="1825620"/>
    <lineage>
        <taxon>Eukaryota</taxon>
        <taxon>Fungi</taxon>
        <taxon>Dikarya</taxon>
        <taxon>Ascomycota</taxon>
        <taxon>Pezizomycotina</taxon>
        <taxon>Eurotiomycetes</taxon>
        <taxon>Eurotiomycetidae</taxon>
        <taxon>Eurotiales</taxon>
        <taxon>Aspergillaceae</taxon>
        <taxon>Aspergillus</taxon>
        <taxon>Aspergillus subgen. Circumdati</taxon>
    </lineage>
</organism>
<evidence type="ECO:0000256" key="3">
    <source>
        <dbReference type="ARBA" id="ARBA00023015"/>
    </source>
</evidence>
<sequence length="62" mass="6766">MADGVSLGCITCKARRVKCDETRPSCQQCSLQGTTCGGYPNFLRWRAVEKINNERIAGDGTV</sequence>
<feature type="domain" description="Zn(2)-C6 fungal-type" evidence="7">
    <location>
        <begin position="8"/>
        <end position="36"/>
    </location>
</feature>
<evidence type="ECO:0000259" key="7">
    <source>
        <dbReference type="PROSITE" id="PS50048"/>
    </source>
</evidence>
<name>A0ABQ6WAB5_9EURO</name>
<evidence type="ECO:0000313" key="8">
    <source>
        <dbReference type="EMBL" id="KAE8413553.1"/>
    </source>
</evidence>